<evidence type="ECO:0000313" key="6">
    <source>
        <dbReference type="Proteomes" id="UP000316371"/>
    </source>
</evidence>
<keyword evidence="6" id="KW-1185">Reference proteome</keyword>
<dbReference type="PROSITE" id="PS51186">
    <property type="entry name" value="GNAT"/>
    <property type="match status" value="1"/>
</dbReference>
<evidence type="ECO:0000256" key="3">
    <source>
        <dbReference type="SAM" id="Phobius"/>
    </source>
</evidence>
<protein>
    <submittedName>
        <fullName evidence="5">GNAT family N-acetyltransferase</fullName>
    </submittedName>
</protein>
<evidence type="ECO:0000313" key="5">
    <source>
        <dbReference type="EMBL" id="TRX41304.1"/>
    </source>
</evidence>
<dbReference type="PANTHER" id="PTHR10545">
    <property type="entry name" value="DIAMINE N-ACETYLTRANSFERASE"/>
    <property type="match status" value="1"/>
</dbReference>
<organism evidence="5 6">
    <name type="scientific">Flavobacterium restrictum</name>
    <dbReference type="NCBI Taxonomy" id="2594428"/>
    <lineage>
        <taxon>Bacteria</taxon>
        <taxon>Pseudomonadati</taxon>
        <taxon>Bacteroidota</taxon>
        <taxon>Flavobacteriia</taxon>
        <taxon>Flavobacteriales</taxon>
        <taxon>Flavobacteriaceae</taxon>
        <taxon>Flavobacterium</taxon>
    </lineage>
</organism>
<dbReference type="Gene3D" id="3.40.630.30">
    <property type="match status" value="1"/>
</dbReference>
<proteinExistence type="predicted"/>
<dbReference type="CDD" id="cd04301">
    <property type="entry name" value="NAT_SF"/>
    <property type="match status" value="1"/>
</dbReference>
<dbReference type="GO" id="GO:0008080">
    <property type="term" value="F:N-acetyltransferase activity"/>
    <property type="evidence" value="ECO:0007669"/>
    <property type="project" value="TreeGrafter"/>
</dbReference>
<dbReference type="RefSeq" id="WP_144255492.1">
    <property type="nucleotide sequence ID" value="NZ_VJZT01000003.1"/>
</dbReference>
<dbReference type="Proteomes" id="UP000316371">
    <property type="component" value="Unassembled WGS sequence"/>
</dbReference>
<keyword evidence="3" id="KW-0472">Membrane</keyword>
<feature type="domain" description="N-acetyltransferase" evidence="4">
    <location>
        <begin position="1"/>
        <end position="149"/>
    </location>
</feature>
<name>A0A553E8A9_9FLAO</name>
<sequence>MIRKATILDLDQVTHLFDQYVVFYKKPSNYEKHKTYLKERITNNEATIFLAFDDSNLDIAIGFTLLYVTFSSLALNKIVILNDLFVDTKIRKSGIGEKLILETVAFAKELGSNLIRLRTAKNNIIAQGLYHKMGFVRDEVLYSYDLTVK</sequence>
<keyword evidence="3" id="KW-0812">Transmembrane</keyword>
<reference evidence="5 6" key="1">
    <citation type="submission" date="2019-07" db="EMBL/GenBank/DDBJ databases">
        <title>Novel species of Flavobacterium.</title>
        <authorList>
            <person name="Liu Q."/>
            <person name="Xin Y.-H."/>
        </authorList>
    </citation>
    <scope>NUCLEOTIDE SEQUENCE [LARGE SCALE GENOMIC DNA]</scope>
    <source>
        <strain evidence="5 6">LB1R34</strain>
    </source>
</reference>
<evidence type="ECO:0000259" key="4">
    <source>
        <dbReference type="PROSITE" id="PS51186"/>
    </source>
</evidence>
<gene>
    <name evidence="5" type="ORF">FNW21_04185</name>
</gene>
<comment type="caution">
    <text evidence="5">The sequence shown here is derived from an EMBL/GenBank/DDBJ whole genome shotgun (WGS) entry which is preliminary data.</text>
</comment>
<keyword evidence="3" id="KW-1133">Transmembrane helix</keyword>
<dbReference type="EMBL" id="VJZT01000003">
    <property type="protein sequence ID" value="TRX41304.1"/>
    <property type="molecule type" value="Genomic_DNA"/>
</dbReference>
<dbReference type="InterPro" id="IPR051016">
    <property type="entry name" value="Diverse_Substrate_AcTransf"/>
</dbReference>
<evidence type="ECO:0000256" key="1">
    <source>
        <dbReference type="ARBA" id="ARBA00022679"/>
    </source>
</evidence>
<evidence type="ECO:0000256" key="2">
    <source>
        <dbReference type="ARBA" id="ARBA00023315"/>
    </source>
</evidence>
<dbReference type="AlphaFoldDB" id="A0A553E8A9"/>
<keyword evidence="2" id="KW-0012">Acyltransferase</keyword>
<dbReference type="SUPFAM" id="SSF55729">
    <property type="entry name" value="Acyl-CoA N-acyltransferases (Nat)"/>
    <property type="match status" value="1"/>
</dbReference>
<feature type="transmembrane region" description="Helical" evidence="3">
    <location>
        <begin position="59"/>
        <end position="81"/>
    </location>
</feature>
<dbReference type="OrthoDB" id="9792929at2"/>
<dbReference type="InterPro" id="IPR000182">
    <property type="entry name" value="GNAT_dom"/>
</dbReference>
<accession>A0A553E8A9</accession>
<dbReference type="InterPro" id="IPR016181">
    <property type="entry name" value="Acyl_CoA_acyltransferase"/>
</dbReference>
<dbReference type="Pfam" id="PF00583">
    <property type="entry name" value="Acetyltransf_1"/>
    <property type="match status" value="1"/>
</dbReference>
<dbReference type="PANTHER" id="PTHR10545:SF29">
    <property type="entry name" value="GH14572P-RELATED"/>
    <property type="match status" value="1"/>
</dbReference>
<keyword evidence="1 5" id="KW-0808">Transferase</keyword>